<gene>
    <name evidence="1" type="ORF">KCG34_20565</name>
</gene>
<reference evidence="1" key="1">
    <citation type="submission" date="2021-04" db="EMBL/GenBank/DDBJ databases">
        <title>The complete genome sequence of Caulobacter sp. S6.</title>
        <authorList>
            <person name="Tang Y."/>
            <person name="Ouyang W."/>
            <person name="Liu Q."/>
            <person name="Huang B."/>
            <person name="Guo Z."/>
            <person name="Lei P."/>
        </authorList>
    </citation>
    <scope>NUCLEOTIDE SEQUENCE</scope>
    <source>
        <strain evidence="1">S6</strain>
    </source>
</reference>
<keyword evidence="2" id="KW-1185">Reference proteome</keyword>
<organism evidence="1 2">
    <name type="scientific">Phenylobacterium montanum</name>
    <dbReference type="NCBI Taxonomy" id="2823693"/>
    <lineage>
        <taxon>Bacteria</taxon>
        <taxon>Pseudomonadati</taxon>
        <taxon>Pseudomonadota</taxon>
        <taxon>Alphaproteobacteria</taxon>
        <taxon>Caulobacterales</taxon>
        <taxon>Caulobacteraceae</taxon>
        <taxon>Phenylobacterium</taxon>
    </lineage>
</organism>
<dbReference type="RefSeq" id="WP_211937471.1">
    <property type="nucleotide sequence ID" value="NZ_CP073078.1"/>
</dbReference>
<evidence type="ECO:0000313" key="1">
    <source>
        <dbReference type="EMBL" id="QUD87419.1"/>
    </source>
</evidence>
<dbReference type="KEGG" id="caul:KCG34_20565"/>
<evidence type="ECO:0000313" key="2">
    <source>
        <dbReference type="Proteomes" id="UP000676409"/>
    </source>
</evidence>
<protein>
    <submittedName>
        <fullName evidence="1">Uncharacterized protein</fullName>
    </submittedName>
</protein>
<name>A0A975IUD8_9CAUL</name>
<accession>A0A975IUD8</accession>
<sequence>MTEATRDGVRSGAANKTRVQGLAAACAGLVCAAVATASIAAPAFSSEAAKAAYLQQHRLNVRALHPHYLSKPPHVNGALRRMANGAQPGTGLTIPFWTSQITSPLDGNTYTYSMVGSNPYSNPHNTNVSYVPVVLRIHVGGFVLDPTQVSHCDTQSPATRFFNSPLFVANSFTSNGVNVSAVPGGTQLISAFQRANYWNAVKGSHYGVTLVSALTKPIVVDWTPTNPSDTVLGVSDNCGGTVPIALVEINELDAELQAIAAAYAQPAQIPVTLVEDAAVYIGTTDQCCVLGYHNAISTIHGTQTYAVGAYYDTNNVFGPDFADITIWSHELGELIDDPFVQSIAGAPGGYNNGVTPNWGYTGQDFGCQGDSQYPANLEDGDPLTPDQMGNFHNYPVVGVGGFVYHFQDLAFHDWFYRTASTSAGGKGSFMGNFAGGGQPTICQ</sequence>
<dbReference type="EMBL" id="CP073078">
    <property type="protein sequence ID" value="QUD87419.1"/>
    <property type="molecule type" value="Genomic_DNA"/>
</dbReference>
<proteinExistence type="predicted"/>
<dbReference type="Proteomes" id="UP000676409">
    <property type="component" value="Chromosome"/>
</dbReference>
<dbReference type="AlphaFoldDB" id="A0A975IUD8"/>